<keyword evidence="2" id="KW-0328">Glycosyltransferase</keyword>
<comment type="caution">
    <text evidence="3">The sequence shown here is derived from an EMBL/GenBank/DDBJ whole genome shotgun (WGS) entry which is preliminary data.</text>
</comment>
<protein>
    <submittedName>
        <fullName evidence="3">Uncharacterized protein</fullName>
    </submittedName>
</protein>
<dbReference type="SUPFAM" id="SSF53756">
    <property type="entry name" value="UDP-Glycosyltransferase/glycogen phosphorylase"/>
    <property type="match status" value="1"/>
</dbReference>
<dbReference type="PANTHER" id="PTHR48047:SF45">
    <property type="entry name" value="SCOPOLETIN GLUCOSYLTRANSFERASE-LIKE"/>
    <property type="match status" value="1"/>
</dbReference>
<organism evidence="3 4">
    <name type="scientific">Hibiscus sabdariffa</name>
    <name type="common">roselle</name>
    <dbReference type="NCBI Taxonomy" id="183260"/>
    <lineage>
        <taxon>Eukaryota</taxon>
        <taxon>Viridiplantae</taxon>
        <taxon>Streptophyta</taxon>
        <taxon>Embryophyta</taxon>
        <taxon>Tracheophyta</taxon>
        <taxon>Spermatophyta</taxon>
        <taxon>Magnoliopsida</taxon>
        <taxon>eudicotyledons</taxon>
        <taxon>Gunneridae</taxon>
        <taxon>Pentapetalae</taxon>
        <taxon>rosids</taxon>
        <taxon>malvids</taxon>
        <taxon>Malvales</taxon>
        <taxon>Malvaceae</taxon>
        <taxon>Malvoideae</taxon>
        <taxon>Hibiscus</taxon>
    </lineage>
</organism>
<dbReference type="PANTHER" id="PTHR48047">
    <property type="entry name" value="GLYCOSYLTRANSFERASE"/>
    <property type="match status" value="1"/>
</dbReference>
<reference evidence="3 4" key="1">
    <citation type="journal article" date="2024" name="G3 (Bethesda)">
        <title>Genome assembly of Hibiscus sabdariffa L. provides insights into metabolisms of medicinal natural products.</title>
        <authorList>
            <person name="Kim T."/>
        </authorList>
    </citation>
    <scope>NUCLEOTIDE SEQUENCE [LARGE SCALE GENOMIC DNA]</scope>
    <source>
        <strain evidence="3">TK-2024</strain>
        <tissue evidence="3">Old leaves</tissue>
    </source>
</reference>
<dbReference type="EMBL" id="JBBPBN010000003">
    <property type="protein sequence ID" value="KAK9044292.1"/>
    <property type="molecule type" value="Genomic_DNA"/>
</dbReference>
<accession>A0ABR2U3I9</accession>
<proteinExistence type="inferred from homology"/>
<name>A0ABR2U3I9_9ROSI</name>
<gene>
    <name evidence="3" type="ORF">V6N11_072605</name>
</gene>
<comment type="similarity">
    <text evidence="1">Belongs to the UDP-glycosyltransferase family.</text>
</comment>
<evidence type="ECO:0000256" key="1">
    <source>
        <dbReference type="ARBA" id="ARBA00009995"/>
    </source>
</evidence>
<keyword evidence="2" id="KW-0808">Transferase</keyword>
<dbReference type="Proteomes" id="UP001396334">
    <property type="component" value="Unassembled WGS sequence"/>
</dbReference>
<keyword evidence="4" id="KW-1185">Reference proteome</keyword>
<evidence type="ECO:0000313" key="4">
    <source>
        <dbReference type="Proteomes" id="UP001396334"/>
    </source>
</evidence>
<evidence type="ECO:0000256" key="2">
    <source>
        <dbReference type="ARBA" id="ARBA00022676"/>
    </source>
</evidence>
<sequence>MERHVPRLHVFFLPFLAHGHLIPTVDMAKLFVDRGTKATIVTTTPANSSSFSNTIMRSKESGIDIDVKILKFSVVELELPEGCESLDMFSHSKEGNKWGLVNKFLHAVQWLQEPFEQLL</sequence>
<evidence type="ECO:0000313" key="3">
    <source>
        <dbReference type="EMBL" id="KAK9044292.1"/>
    </source>
</evidence>
<dbReference type="Gene3D" id="3.40.50.2000">
    <property type="entry name" value="Glycogen Phosphorylase B"/>
    <property type="match status" value="1"/>
</dbReference>